<evidence type="ECO:0000256" key="4">
    <source>
        <dbReference type="PROSITE-ProRule" id="PRU00125"/>
    </source>
</evidence>
<feature type="compositionally biased region" description="Polar residues" evidence="5">
    <location>
        <begin position="706"/>
        <end position="723"/>
    </location>
</feature>
<dbReference type="Pfam" id="PF00412">
    <property type="entry name" value="LIM"/>
    <property type="match status" value="1"/>
</dbReference>
<feature type="compositionally biased region" description="Acidic residues" evidence="5">
    <location>
        <begin position="630"/>
        <end position="639"/>
    </location>
</feature>
<evidence type="ECO:0000313" key="7">
    <source>
        <dbReference type="Ensembl" id="ENSCVAP00000032040.1"/>
    </source>
</evidence>
<dbReference type="CDD" id="cd08368">
    <property type="entry name" value="LIM"/>
    <property type="match status" value="1"/>
</dbReference>
<dbReference type="GeneID" id="107089050"/>
<feature type="compositionally biased region" description="Polar residues" evidence="5">
    <location>
        <begin position="651"/>
        <end position="666"/>
    </location>
</feature>
<keyword evidence="3 4" id="KW-0440">LIM domain</keyword>
<keyword evidence="8" id="KW-1185">Reference proteome</keyword>
<dbReference type="RefSeq" id="XP_015237058.1">
    <property type="nucleotide sequence ID" value="XM_015381572.1"/>
</dbReference>
<dbReference type="STRING" id="28743.ENSCVAP00000032040"/>
<dbReference type="PANTHER" id="PTHR15468:SF2">
    <property type="entry name" value="ZINC FINGER PROTEIN 185"/>
    <property type="match status" value="1"/>
</dbReference>
<protein>
    <submittedName>
        <fullName evidence="7">Zinc finger protein 185-like</fullName>
    </submittedName>
</protein>
<dbReference type="PROSITE" id="PS00478">
    <property type="entry name" value="LIM_DOMAIN_1"/>
    <property type="match status" value="1"/>
</dbReference>
<feature type="region of interest" description="Disordered" evidence="5">
    <location>
        <begin position="1"/>
        <end position="85"/>
    </location>
</feature>
<dbReference type="SMART" id="SM00132">
    <property type="entry name" value="LIM"/>
    <property type="match status" value="1"/>
</dbReference>
<feature type="compositionally biased region" description="Basic and acidic residues" evidence="5">
    <location>
        <begin position="826"/>
        <end position="836"/>
    </location>
</feature>
<feature type="compositionally biased region" description="Low complexity" evidence="5">
    <location>
        <begin position="489"/>
        <end position="527"/>
    </location>
</feature>
<evidence type="ECO:0000256" key="2">
    <source>
        <dbReference type="ARBA" id="ARBA00022833"/>
    </source>
</evidence>
<dbReference type="Gene3D" id="2.10.110.10">
    <property type="entry name" value="Cysteine Rich Protein"/>
    <property type="match status" value="1"/>
</dbReference>
<feature type="compositionally biased region" description="Polar residues" evidence="5">
    <location>
        <begin position="307"/>
        <end position="326"/>
    </location>
</feature>
<name>A0A3Q2GQT5_CYPVA</name>
<feature type="compositionally biased region" description="Acidic residues" evidence="5">
    <location>
        <begin position="453"/>
        <end position="470"/>
    </location>
</feature>
<feature type="region of interest" description="Disordered" evidence="5">
    <location>
        <begin position="383"/>
        <end position="750"/>
    </location>
</feature>
<feature type="region of interest" description="Disordered" evidence="5">
    <location>
        <begin position="201"/>
        <end position="351"/>
    </location>
</feature>
<evidence type="ECO:0000313" key="8">
    <source>
        <dbReference type="Proteomes" id="UP000265020"/>
    </source>
</evidence>
<dbReference type="KEGG" id="cvg:107089050"/>
<dbReference type="OrthoDB" id="8909291at2759"/>
<reference evidence="7" key="2">
    <citation type="submission" date="2025-09" db="UniProtKB">
        <authorList>
            <consortium name="Ensembl"/>
        </authorList>
    </citation>
    <scope>IDENTIFICATION</scope>
</reference>
<feature type="compositionally biased region" description="Basic and acidic residues" evidence="5">
    <location>
        <begin position="390"/>
        <end position="418"/>
    </location>
</feature>
<feature type="compositionally biased region" description="Low complexity" evidence="5">
    <location>
        <begin position="225"/>
        <end position="239"/>
    </location>
</feature>
<dbReference type="PROSITE" id="PS50023">
    <property type="entry name" value="LIM_DOMAIN_2"/>
    <property type="match status" value="1"/>
</dbReference>
<dbReference type="GO" id="GO:0046872">
    <property type="term" value="F:metal ion binding"/>
    <property type="evidence" value="ECO:0007669"/>
    <property type="project" value="UniProtKB-KW"/>
</dbReference>
<dbReference type="AlphaFoldDB" id="A0A3Q2GQT5"/>
<dbReference type="InterPro" id="IPR001781">
    <property type="entry name" value="Znf_LIM"/>
</dbReference>
<dbReference type="Proteomes" id="UP000265020">
    <property type="component" value="Unassembled WGS sequence"/>
</dbReference>
<dbReference type="OMA" id="SGRICTY"/>
<evidence type="ECO:0000259" key="6">
    <source>
        <dbReference type="PROSITE" id="PS50023"/>
    </source>
</evidence>
<feature type="region of interest" description="Disordered" evidence="5">
    <location>
        <begin position="98"/>
        <end position="150"/>
    </location>
</feature>
<feature type="compositionally biased region" description="Basic and acidic residues" evidence="5">
    <location>
        <begin position="40"/>
        <end position="50"/>
    </location>
</feature>
<dbReference type="GeneTree" id="ENSGT00530000063872"/>
<sequence>MSNAGDRAAVLRTTKVRTKLKGDGSWLQQRNEPEPETQEEEKPWLAEVRARRLNGAPIETSPVSSPVKSTPPPVNSDSESKPATQGYLIRGVFTKLDKPVSTAPSNGTSKPKIFTKKPSEAYRKIAPHIVRNTSENPEGQLSPEEQEKRTEAAISVMKPKAAKQRSYVLSAAKLYEAKETSPDTSLTTNIPSFVAKRVEVVDDESEGAVTPAPANTEAPSPAVPPTSAASAPTPKARTAVNNTVKKSDINQALNPKATEPVKKEPLSPSEQVGDEATNAAGQALTDLVSTEPQPEDKTPLFKLFPASKTSPAQNSVGLESPASTVTEPPVPVPRSAPTAASPAPVAPVPTGPVTELLVKTKPEPEPEKEQEPLDKFVAAVVTEAETEPEVEQKPEPEVKVEAEQKQELEPEKEQEPLYRFETAVVFEVETEPEVEQKPEPEVKVEAEQKQELEPEEQSEPQDETPAEIEVEAVSAVKVETEVEPEPESSPELQLEPEPSAEPSSSSDTLAALSDTLLSLDTKNSSTDYNKPDLAEEEGGPADSPTPEDSAEQEPTLRDSEPITGDLLGFSDGPEEPAEPVPSSPGRWSLDLLGGLGSESSPVKTSETLDLMADDVIMVHTEARSLSMPQQEEEQTDETAVETQSQEDHGDTSSPDVTTTVPESSSADPFDPYPMGTASHNSPSDLLEPIADVSINSSATPEEETKSTNPEMTSPTANLSQRSWMTEWEIPQQTNTEESQEPEKEDQAENQETLIMFEKKSSENDSPWDRWTSPTVYTVSTGEEDEEEEEDSPEEPQTITVTTVREIQNEPEPAMDQSARYSTAAAEEERRVPTPETDTKKPFVYVREYVDSTSETSVLNPMDNLNSWSDDYSSRYSLSSSTRVSLSSNCTYCGNKVGNEAKITIEHLSINCHPECFKCGVCSRPMGDLLANMFLHNRKVHCESCYAAVV</sequence>
<feature type="compositionally biased region" description="Low complexity" evidence="5">
    <location>
        <begin position="583"/>
        <end position="600"/>
    </location>
</feature>
<reference evidence="7" key="1">
    <citation type="submission" date="2025-08" db="UniProtKB">
        <authorList>
            <consortium name="Ensembl"/>
        </authorList>
    </citation>
    <scope>IDENTIFICATION</scope>
</reference>
<feature type="compositionally biased region" description="Basic and acidic residues" evidence="5">
    <location>
        <begin position="434"/>
        <end position="452"/>
    </location>
</feature>
<feature type="domain" description="LIM zinc-binding" evidence="6">
    <location>
        <begin position="887"/>
        <end position="949"/>
    </location>
</feature>
<keyword evidence="2 4" id="KW-0862">Zinc</keyword>
<feature type="compositionally biased region" description="Polar residues" evidence="5">
    <location>
        <begin position="240"/>
        <end position="253"/>
    </location>
</feature>
<proteinExistence type="predicted"/>
<evidence type="ECO:0000256" key="5">
    <source>
        <dbReference type="SAM" id="MobiDB-lite"/>
    </source>
</evidence>
<keyword evidence="1 4" id="KW-0479">Metal-binding</keyword>
<organism evidence="7 8">
    <name type="scientific">Cyprinodon variegatus</name>
    <name type="common">Sheepshead minnow</name>
    <dbReference type="NCBI Taxonomy" id="28743"/>
    <lineage>
        <taxon>Eukaryota</taxon>
        <taxon>Metazoa</taxon>
        <taxon>Chordata</taxon>
        <taxon>Craniata</taxon>
        <taxon>Vertebrata</taxon>
        <taxon>Euteleostomi</taxon>
        <taxon>Actinopterygii</taxon>
        <taxon>Neopterygii</taxon>
        <taxon>Teleostei</taxon>
        <taxon>Neoteleostei</taxon>
        <taxon>Acanthomorphata</taxon>
        <taxon>Ovalentaria</taxon>
        <taxon>Atherinomorphae</taxon>
        <taxon>Cyprinodontiformes</taxon>
        <taxon>Cyprinodontidae</taxon>
        <taxon>Cyprinodon</taxon>
    </lineage>
</organism>
<dbReference type="CTD" id="7739"/>
<evidence type="ECO:0000256" key="3">
    <source>
        <dbReference type="ARBA" id="ARBA00023038"/>
    </source>
</evidence>
<accession>A0A3Q2GQT5</accession>
<dbReference type="InterPro" id="IPR052621">
    <property type="entry name" value="Cell_Prolif/Cornif_Regul"/>
</dbReference>
<dbReference type="Ensembl" id="ENSCVAT00000027456.1">
    <property type="protein sequence ID" value="ENSCVAP00000032040.1"/>
    <property type="gene ID" value="ENSCVAG00000021758.1"/>
</dbReference>
<dbReference type="PANTHER" id="PTHR15468">
    <property type="entry name" value="ZNF185"/>
    <property type="match status" value="1"/>
</dbReference>
<evidence type="ECO:0000256" key="1">
    <source>
        <dbReference type="ARBA" id="ARBA00022723"/>
    </source>
</evidence>
<feature type="region of interest" description="Disordered" evidence="5">
    <location>
        <begin position="810"/>
        <end position="836"/>
    </location>
</feature>